<evidence type="ECO:0000259" key="3">
    <source>
        <dbReference type="SMART" id="SM00906"/>
    </source>
</evidence>
<name>A0A194XBL6_MOLSC</name>
<gene>
    <name evidence="4" type="ORF">LY89DRAFT_615718</name>
</gene>
<dbReference type="KEGG" id="psco:LY89DRAFT_615718"/>
<dbReference type="InParanoid" id="A0A194XBL6"/>
<dbReference type="PANTHER" id="PTHR46910:SF9">
    <property type="entry name" value="MISCELLANEOUS ZN(II)2CYS6 TRANSCRIPTION FACTOR (EUROFUNG)"/>
    <property type="match status" value="1"/>
</dbReference>
<evidence type="ECO:0000313" key="5">
    <source>
        <dbReference type="Proteomes" id="UP000070700"/>
    </source>
</evidence>
<dbReference type="RefSeq" id="XP_018071911.1">
    <property type="nucleotide sequence ID" value="XM_018210736.1"/>
</dbReference>
<evidence type="ECO:0000256" key="2">
    <source>
        <dbReference type="SAM" id="MobiDB-lite"/>
    </source>
</evidence>
<dbReference type="PANTHER" id="PTHR46910">
    <property type="entry name" value="TRANSCRIPTION FACTOR PDR1"/>
    <property type="match status" value="1"/>
</dbReference>
<organism evidence="4 5">
    <name type="scientific">Mollisia scopiformis</name>
    <name type="common">Conifer needle endophyte fungus</name>
    <name type="synonym">Phialocephala scopiformis</name>
    <dbReference type="NCBI Taxonomy" id="149040"/>
    <lineage>
        <taxon>Eukaryota</taxon>
        <taxon>Fungi</taxon>
        <taxon>Dikarya</taxon>
        <taxon>Ascomycota</taxon>
        <taxon>Pezizomycotina</taxon>
        <taxon>Leotiomycetes</taxon>
        <taxon>Helotiales</taxon>
        <taxon>Mollisiaceae</taxon>
        <taxon>Mollisia</taxon>
    </lineage>
</organism>
<feature type="domain" description="Xylanolytic transcriptional activator regulatory" evidence="3">
    <location>
        <begin position="242"/>
        <end position="316"/>
    </location>
</feature>
<accession>A0A194XBL6</accession>
<feature type="region of interest" description="Disordered" evidence="2">
    <location>
        <begin position="1"/>
        <end position="48"/>
    </location>
</feature>
<reference evidence="4 5" key="1">
    <citation type="submission" date="2015-10" db="EMBL/GenBank/DDBJ databases">
        <title>Full genome of DAOMC 229536 Phialocephala scopiformis, a fungal endophyte of spruce producing the potent anti-insectan compound rugulosin.</title>
        <authorList>
            <consortium name="DOE Joint Genome Institute"/>
            <person name="Walker A.K."/>
            <person name="Frasz S.L."/>
            <person name="Seifert K.A."/>
            <person name="Miller J.D."/>
            <person name="Mondo S.J."/>
            <person name="Labutti K."/>
            <person name="Lipzen A."/>
            <person name="Dockter R."/>
            <person name="Kennedy M."/>
            <person name="Grigoriev I.V."/>
            <person name="Spatafora J.W."/>
        </authorList>
    </citation>
    <scope>NUCLEOTIDE SEQUENCE [LARGE SCALE GENOMIC DNA]</scope>
    <source>
        <strain evidence="4 5">CBS 120377</strain>
    </source>
</reference>
<dbReference type="GO" id="GO:0003700">
    <property type="term" value="F:DNA-binding transcription factor activity"/>
    <property type="evidence" value="ECO:0007669"/>
    <property type="project" value="InterPro"/>
</dbReference>
<dbReference type="AlphaFoldDB" id="A0A194XBL6"/>
<dbReference type="OrthoDB" id="3266505at2759"/>
<dbReference type="CDD" id="cd12148">
    <property type="entry name" value="fungal_TF_MHR"/>
    <property type="match status" value="1"/>
</dbReference>
<feature type="compositionally biased region" description="Basic and acidic residues" evidence="2">
    <location>
        <begin position="35"/>
        <end position="45"/>
    </location>
</feature>
<evidence type="ECO:0000256" key="1">
    <source>
        <dbReference type="ARBA" id="ARBA00023242"/>
    </source>
</evidence>
<keyword evidence="5" id="KW-1185">Reference proteome</keyword>
<dbReference type="InterPro" id="IPR050987">
    <property type="entry name" value="AtrR-like"/>
</dbReference>
<evidence type="ECO:0000313" key="4">
    <source>
        <dbReference type="EMBL" id="KUJ17556.1"/>
    </source>
</evidence>
<sequence>MDPDYPTAGAPSRKRRRQSSVSALRPNDTASPHTELGHMRSDEKTGSTSFVGSGSGIAFVHTVRSALAKNMSKDSSLFDSEIVPGEDDHVSRNSPESLWHPNEILHSSSEQGANSDSTTFEDLVYWSQPYFNIWHAPFPFLHAPSILGLFETISSDGLLSLSDNETTIVQSVLSISLADRRQMPKGDRSSIQLMPASLVFNTVEDAIANISTLLVHSSTVFGLQAAVSIQIFLISILRLNTASRFGGLIVRIAFHLGLHRCPSRYKQFSAAEAGMRRRLFWTIYSLEMFLAQSLGLPVTLKDEDIDVCLHDNEDHTTNHRDGLNNNDSRRFLLPTFLARSSQIKGLILELRHKSINHRVTDPNEVAHIDTEISRYWNEVQDFIDPSSLEDDGTNSPVGQAPSEMIRSCHKLLLIVQKHESVILLNRPVMTSGHNTFAVSAAIQKSIGASKAIISRIYQHLQDCKREEQSTDGRTTSPLFWPGFTWCVWMSGLILLYAASNGFYAVETAQREATRCVKILENLSLRGVFWPGACAAAIKDLQEALRQKVGNELLGSETEPATSRQQDIHTLRSSTNGLENRLDVDRENASSLTSLQHLNSRHGNSGAHHDMLKAAAEDTSPLGTVAPNNPSRSPIPVFQGDPTPLQNWPAMNGQFFPMESSFDDFDDIFQLMDVPYHLSELS</sequence>
<dbReference type="InterPro" id="IPR007219">
    <property type="entry name" value="XnlR_reg_dom"/>
</dbReference>
<protein>
    <recommendedName>
        <fullName evidence="3">Xylanolytic transcriptional activator regulatory domain-containing protein</fullName>
    </recommendedName>
</protein>
<keyword evidence="1" id="KW-0539">Nucleus</keyword>
<dbReference type="GO" id="GO:0006351">
    <property type="term" value="P:DNA-templated transcription"/>
    <property type="evidence" value="ECO:0007669"/>
    <property type="project" value="InterPro"/>
</dbReference>
<proteinExistence type="predicted"/>
<dbReference type="Pfam" id="PF04082">
    <property type="entry name" value="Fungal_trans"/>
    <property type="match status" value="1"/>
</dbReference>
<dbReference type="GO" id="GO:0008270">
    <property type="term" value="F:zinc ion binding"/>
    <property type="evidence" value="ECO:0007669"/>
    <property type="project" value="InterPro"/>
</dbReference>
<dbReference type="GeneID" id="28820462"/>
<dbReference type="GO" id="GO:0003677">
    <property type="term" value="F:DNA binding"/>
    <property type="evidence" value="ECO:0007669"/>
    <property type="project" value="InterPro"/>
</dbReference>
<feature type="region of interest" description="Disordered" evidence="2">
    <location>
        <begin position="78"/>
        <end position="100"/>
    </location>
</feature>
<dbReference type="EMBL" id="KQ947414">
    <property type="protein sequence ID" value="KUJ17556.1"/>
    <property type="molecule type" value="Genomic_DNA"/>
</dbReference>
<dbReference type="Proteomes" id="UP000070700">
    <property type="component" value="Unassembled WGS sequence"/>
</dbReference>
<dbReference type="SMART" id="SM00906">
    <property type="entry name" value="Fungal_trans"/>
    <property type="match status" value="1"/>
</dbReference>